<keyword evidence="1" id="KW-0479">Metal-binding</keyword>
<comment type="caution">
    <text evidence="4">The sequence shown here is derived from an EMBL/GenBank/DDBJ whole genome shotgun (WGS) entry which is preliminary data.</text>
</comment>
<evidence type="ECO:0000256" key="1">
    <source>
        <dbReference type="PROSITE-ProRule" id="PRU00175"/>
    </source>
</evidence>
<dbReference type="VEuPathDB" id="TriTrypDB:Lsey_0118_0010"/>
<evidence type="ECO:0000256" key="2">
    <source>
        <dbReference type="SAM" id="MobiDB-lite"/>
    </source>
</evidence>
<proteinExistence type="predicted"/>
<feature type="domain" description="RING-type" evidence="3">
    <location>
        <begin position="273"/>
        <end position="308"/>
    </location>
</feature>
<keyword evidence="5" id="KW-1185">Reference proteome</keyword>
<dbReference type="Pfam" id="PF13920">
    <property type="entry name" value="zf-C3HC4_3"/>
    <property type="match status" value="2"/>
</dbReference>
<keyword evidence="1" id="KW-0862">Zinc</keyword>
<dbReference type="GO" id="GO:0008270">
    <property type="term" value="F:zinc ion binding"/>
    <property type="evidence" value="ECO:0007669"/>
    <property type="project" value="UniProtKB-KW"/>
</dbReference>
<keyword evidence="1" id="KW-0863">Zinc-finger</keyword>
<dbReference type="InterPro" id="IPR013083">
    <property type="entry name" value="Znf_RING/FYVE/PHD"/>
</dbReference>
<evidence type="ECO:0000313" key="5">
    <source>
        <dbReference type="Proteomes" id="UP000038009"/>
    </source>
</evidence>
<accession>A0A0N1HYK3</accession>
<dbReference type="PANTHER" id="PTHR14879">
    <property type="entry name" value="CASPASE REGULATOR, RING FINGER DOMAIN-CONTAINING"/>
    <property type="match status" value="1"/>
</dbReference>
<dbReference type="SMART" id="SM00184">
    <property type="entry name" value="RING"/>
    <property type="match status" value="2"/>
</dbReference>
<feature type="region of interest" description="Disordered" evidence="2">
    <location>
        <begin position="12"/>
        <end position="40"/>
    </location>
</feature>
<sequence length="320" mass="34991">MGASLCCCGDSGSHGYRTPPSRPSRPNEFNSRPFDPNRSRQDRQQVEGNIACELCGAQLAPALFDGHREACRTNHLRAILAKNAALLSEKNLRPTMSNPQLHDDLHSAGEKELCVVCMDHPRCYAFLPCGHICCCHECTKSLDRCPLCREPREGLCYVSANVASQYECKHCNALIAPTLFDGHREVCGLRQLEKQREAREAAAAKAKTDLHEKEDGMAGESLVSVHVEGAANEEDIKGDPLKASNSPIGGFPLSKPEEDGAPCVSNRSHAHVCLECGGRYNQLLVCVPCGHRVLCYSCAKQRTTCPVCVSEIRDTVVTFD</sequence>
<dbReference type="InterPro" id="IPR001841">
    <property type="entry name" value="Znf_RING"/>
</dbReference>
<evidence type="ECO:0000313" key="4">
    <source>
        <dbReference type="EMBL" id="KPI86718.1"/>
    </source>
</evidence>
<protein>
    <recommendedName>
        <fullName evidence="3">RING-type domain-containing protein</fullName>
    </recommendedName>
</protein>
<dbReference type="PROSITE" id="PS50089">
    <property type="entry name" value="ZF_RING_2"/>
    <property type="match status" value="2"/>
</dbReference>
<dbReference type="AlphaFoldDB" id="A0A0N1HYK3"/>
<dbReference type="OrthoDB" id="10251804at2759"/>
<feature type="domain" description="RING-type" evidence="3">
    <location>
        <begin position="114"/>
        <end position="149"/>
    </location>
</feature>
<dbReference type="EMBL" id="LJSK01000118">
    <property type="protein sequence ID" value="KPI86718.1"/>
    <property type="molecule type" value="Genomic_DNA"/>
</dbReference>
<dbReference type="Gene3D" id="3.30.40.10">
    <property type="entry name" value="Zinc/RING finger domain, C3HC4 (zinc finger)"/>
    <property type="match status" value="2"/>
</dbReference>
<gene>
    <name evidence="4" type="ORF">ABL78_4188</name>
</gene>
<dbReference type="InterPro" id="IPR051728">
    <property type="entry name" value="RING-FYVE_E3_ubiquitin-ligase"/>
</dbReference>
<dbReference type="Proteomes" id="UP000038009">
    <property type="component" value="Unassembled WGS sequence"/>
</dbReference>
<organism evidence="4 5">
    <name type="scientific">Leptomonas seymouri</name>
    <dbReference type="NCBI Taxonomy" id="5684"/>
    <lineage>
        <taxon>Eukaryota</taxon>
        <taxon>Discoba</taxon>
        <taxon>Euglenozoa</taxon>
        <taxon>Kinetoplastea</taxon>
        <taxon>Metakinetoplastina</taxon>
        <taxon>Trypanosomatida</taxon>
        <taxon>Trypanosomatidae</taxon>
        <taxon>Leishmaniinae</taxon>
        <taxon>Leptomonas</taxon>
    </lineage>
</organism>
<dbReference type="OMA" id="CHELIAP"/>
<dbReference type="PANTHER" id="PTHR14879:SF5">
    <property type="entry name" value="RING-TYPE DOMAIN-CONTAINING PROTEIN"/>
    <property type="match status" value="1"/>
</dbReference>
<evidence type="ECO:0000259" key="3">
    <source>
        <dbReference type="PROSITE" id="PS50089"/>
    </source>
</evidence>
<reference evidence="4 5" key="1">
    <citation type="journal article" date="2015" name="PLoS Pathog.">
        <title>Leptomonas seymouri: Adaptations to the Dixenous Life Cycle Analyzed by Genome Sequencing, Transcriptome Profiling and Co-infection with Leishmania donovani.</title>
        <authorList>
            <person name="Kraeva N."/>
            <person name="Butenko A."/>
            <person name="Hlavacova J."/>
            <person name="Kostygov A."/>
            <person name="Myskova J."/>
            <person name="Grybchuk D."/>
            <person name="Lestinova T."/>
            <person name="Votypka J."/>
            <person name="Volf P."/>
            <person name="Opperdoes F."/>
            <person name="Flegontov P."/>
            <person name="Lukes J."/>
            <person name="Yurchenko V."/>
        </authorList>
    </citation>
    <scope>NUCLEOTIDE SEQUENCE [LARGE SCALE GENOMIC DNA]</scope>
    <source>
        <strain evidence="4 5">ATCC 30220</strain>
    </source>
</reference>
<name>A0A0N1HYK3_LEPSE</name>